<dbReference type="PROSITE" id="PS00653">
    <property type="entry name" value="GLYCOSYL_HYDROL_F1_2"/>
    <property type="match status" value="1"/>
</dbReference>
<dbReference type="PROSITE" id="PS00572">
    <property type="entry name" value="GLYCOSYL_HYDROL_F1_1"/>
    <property type="match status" value="1"/>
</dbReference>
<comment type="caution">
    <text evidence="6">The sequence shown here is derived from an EMBL/GenBank/DDBJ whole genome shotgun (WGS) entry which is preliminary data.</text>
</comment>
<dbReference type="PRINTS" id="PR00131">
    <property type="entry name" value="GLHYDRLASE1"/>
</dbReference>
<feature type="active site" description="Nucleophile" evidence="3">
    <location>
        <position position="376"/>
    </location>
</feature>
<gene>
    <name evidence="6" type="primary">pbg1</name>
    <name evidence="6" type="ORF">LPAF129_06840</name>
</gene>
<name>A0ABQ5JIJ8_9LACO</name>
<keyword evidence="7" id="KW-1185">Reference proteome</keyword>
<dbReference type="InterPro" id="IPR001360">
    <property type="entry name" value="Glyco_hydro_1"/>
</dbReference>
<sequence>MAEDIREFPPNFLWGGAVAAHQLEGAYQEGGKGLSIADLFTLGSKDQPRKITSTIEDDKYYYPNHQAIDFYHHYPEDIKLLAEMGFKCFRTSIAWSRIFPNGDETEPNEAGLKFYDDLFDECLKYGIEPVVTLSHFEIPLHLVQEYGGWRDRRMIEFFLRLAEVCFKRYHHKVKYWMTFNEINNQTNFETAGHLYTNSGIIPTAGENREKLMYQAAHYELVASAQAVTLGHDIDPDLQIGSMIAMCPIYPLTSKPEDILFTQRAMQTRYWFSDVHANGFYPEWLLKFFEKKHFDMDITTADLAALQVGTVDYIGFSYYMSFTTKYAGHEDFNEEYDLVENPYVKASEWGWQIDPVGLRYALNWFTDRYHLPLFVVENGLGAVDQLTEDHKVHDDYRIKYMHDHITQMKKAVLDDGVDLMGYTPWGCIDLVSAGTGEMSKRYGMIYVDEDDHGNGSLNRYRKDSFYWFKNVIATNGAEL</sequence>
<keyword evidence="5" id="KW-0378">Hydrolase</keyword>
<evidence type="ECO:0000313" key="6">
    <source>
        <dbReference type="EMBL" id="GKS80999.1"/>
    </source>
</evidence>
<evidence type="ECO:0000256" key="3">
    <source>
        <dbReference type="PROSITE-ProRule" id="PRU10055"/>
    </source>
</evidence>
<dbReference type="InterPro" id="IPR033132">
    <property type="entry name" value="GH_1_N_CS"/>
</dbReference>
<evidence type="ECO:0000313" key="7">
    <source>
        <dbReference type="Proteomes" id="UP001055149"/>
    </source>
</evidence>
<dbReference type="Gene3D" id="3.20.20.80">
    <property type="entry name" value="Glycosidases"/>
    <property type="match status" value="1"/>
</dbReference>
<proteinExistence type="inferred from homology"/>
<dbReference type="PANTHER" id="PTHR10353:SF85">
    <property type="entry name" value="ARYL-PHOSPHO-BETA-D-GLUCOSIDASE BGLA"/>
    <property type="match status" value="1"/>
</dbReference>
<keyword evidence="2 5" id="KW-0326">Glycosidase</keyword>
<dbReference type="SUPFAM" id="SSF51445">
    <property type="entry name" value="(Trans)glycosidases"/>
    <property type="match status" value="1"/>
</dbReference>
<evidence type="ECO:0000256" key="4">
    <source>
        <dbReference type="RuleBase" id="RU003690"/>
    </source>
</evidence>
<organism evidence="6 7">
    <name type="scientific">Ligilactobacillus pabuli</name>
    <dbReference type="NCBI Taxonomy" id="2886039"/>
    <lineage>
        <taxon>Bacteria</taxon>
        <taxon>Bacillati</taxon>
        <taxon>Bacillota</taxon>
        <taxon>Bacilli</taxon>
        <taxon>Lactobacillales</taxon>
        <taxon>Lactobacillaceae</taxon>
        <taxon>Ligilactobacillus</taxon>
    </lineage>
</organism>
<protein>
    <submittedName>
        <fullName evidence="6">6-phospho-beta-glucosidase</fullName>
    </submittedName>
</protein>
<evidence type="ECO:0000256" key="2">
    <source>
        <dbReference type="ARBA" id="ARBA00023295"/>
    </source>
</evidence>
<dbReference type="PANTHER" id="PTHR10353">
    <property type="entry name" value="GLYCOSYL HYDROLASE"/>
    <property type="match status" value="1"/>
</dbReference>
<dbReference type="EMBL" id="BQXH01000005">
    <property type="protein sequence ID" value="GKS80999.1"/>
    <property type="molecule type" value="Genomic_DNA"/>
</dbReference>
<evidence type="ECO:0000256" key="1">
    <source>
        <dbReference type="ARBA" id="ARBA00010838"/>
    </source>
</evidence>
<comment type="similarity">
    <text evidence="1 4">Belongs to the glycosyl hydrolase 1 family.</text>
</comment>
<dbReference type="Pfam" id="PF00232">
    <property type="entry name" value="Glyco_hydro_1"/>
    <property type="match status" value="1"/>
</dbReference>
<dbReference type="Proteomes" id="UP001055149">
    <property type="component" value="Unassembled WGS sequence"/>
</dbReference>
<dbReference type="InterPro" id="IPR018120">
    <property type="entry name" value="Glyco_hydro_1_AS"/>
</dbReference>
<reference evidence="6" key="1">
    <citation type="journal article" date="2022" name="Int. J. Syst. Evol. Microbiol.">
        <title>A novel species of lactic acid bacteria, Ligilactobacillus pabuli sp. nov., isolated from alfalfa silage.</title>
        <authorList>
            <person name="Tohno M."/>
            <person name="Tanizawa Y."/>
            <person name="Sawada H."/>
            <person name="Sakamoto M."/>
            <person name="Ohkuma M."/>
            <person name="Kobayashi H."/>
        </authorList>
    </citation>
    <scope>NUCLEOTIDE SEQUENCE</scope>
    <source>
        <strain evidence="6">AF129</strain>
    </source>
</reference>
<dbReference type="NCBIfam" id="NF007154">
    <property type="entry name" value="PRK09589.1"/>
    <property type="match status" value="1"/>
</dbReference>
<accession>A0ABQ5JIJ8</accession>
<dbReference type="InterPro" id="IPR017853">
    <property type="entry name" value="GH"/>
</dbReference>
<evidence type="ECO:0000256" key="5">
    <source>
        <dbReference type="RuleBase" id="RU004468"/>
    </source>
</evidence>
<dbReference type="RefSeq" id="WP_244054774.1">
    <property type="nucleotide sequence ID" value="NZ_BQXH01000005.1"/>
</dbReference>